<feature type="compositionally biased region" description="Basic and acidic residues" evidence="1">
    <location>
        <begin position="218"/>
        <end position="256"/>
    </location>
</feature>
<feature type="compositionally biased region" description="Polar residues" evidence="1">
    <location>
        <begin position="170"/>
        <end position="180"/>
    </location>
</feature>
<feature type="compositionally biased region" description="Acidic residues" evidence="1">
    <location>
        <begin position="264"/>
        <end position="282"/>
    </location>
</feature>
<feature type="compositionally biased region" description="Acidic residues" evidence="1">
    <location>
        <begin position="112"/>
        <end position="122"/>
    </location>
</feature>
<feature type="compositionally biased region" description="Basic residues" evidence="1">
    <location>
        <begin position="291"/>
        <end position="313"/>
    </location>
</feature>
<comment type="caution">
    <text evidence="2">The sequence shown here is derived from an EMBL/GenBank/DDBJ whole genome shotgun (WGS) entry which is preliminary data.</text>
</comment>
<organism evidence="2 3">
    <name type="scientific">Hericium alpestre</name>
    <dbReference type="NCBI Taxonomy" id="135208"/>
    <lineage>
        <taxon>Eukaryota</taxon>
        <taxon>Fungi</taxon>
        <taxon>Dikarya</taxon>
        <taxon>Basidiomycota</taxon>
        <taxon>Agaricomycotina</taxon>
        <taxon>Agaricomycetes</taxon>
        <taxon>Russulales</taxon>
        <taxon>Hericiaceae</taxon>
        <taxon>Hericium</taxon>
    </lineage>
</organism>
<feature type="compositionally biased region" description="Basic residues" evidence="1">
    <location>
        <begin position="1"/>
        <end position="15"/>
    </location>
</feature>
<name>A0A4Y9ZMY7_9AGAM</name>
<dbReference type="Proteomes" id="UP000298061">
    <property type="component" value="Unassembled WGS sequence"/>
</dbReference>
<evidence type="ECO:0000256" key="1">
    <source>
        <dbReference type="SAM" id="MobiDB-lite"/>
    </source>
</evidence>
<reference evidence="2 3" key="1">
    <citation type="submission" date="2019-02" db="EMBL/GenBank/DDBJ databases">
        <title>Genome sequencing of the rare red list fungi Hericium alpestre (H. flagellum).</title>
        <authorList>
            <person name="Buettner E."/>
            <person name="Kellner H."/>
        </authorList>
    </citation>
    <scope>NUCLEOTIDE SEQUENCE [LARGE SCALE GENOMIC DNA]</scope>
    <source>
        <strain evidence="2 3">DSM 108284</strain>
    </source>
</reference>
<feature type="region of interest" description="Disordered" evidence="1">
    <location>
        <begin position="109"/>
        <end position="130"/>
    </location>
</feature>
<gene>
    <name evidence="2" type="ORF">EWM64_g8402</name>
</gene>
<protein>
    <submittedName>
        <fullName evidence="2">Uncharacterized protein</fullName>
    </submittedName>
</protein>
<sequence>MPIKTRSKSKVKHAHPSTDEDSPQAPKKKAGAQKLQAQCQAEQEAKEAAEQQAAKQIVSFEEATVAANADAAKDAAWPRSQGNTTKVLRVVIECPALYLRTTRKVARVEQDVGGDGEGEDDAAGNSPDDMVIDEGQLYFADIQTIYSQVNFDRGPCDAHKDSENVGQELPEQSSTESNLSGDEDNPVQVPMWMESQIVMRREEEEESGGEEAGGEQMSRLKKDIKEIGRDINEIRAEDRRREARWENEHEHDHDSNSDSNVDPIDNDFEDGDILMADEDTEMGLDSSWRQQKPKRKLADRKGKGKTKAKLNKGKGKDKSKSFREAVHKIKEHVGREAGASEAAPIRNISVNR</sequence>
<evidence type="ECO:0000313" key="3">
    <source>
        <dbReference type="Proteomes" id="UP000298061"/>
    </source>
</evidence>
<keyword evidence="3" id="KW-1185">Reference proteome</keyword>
<feature type="compositionally biased region" description="Low complexity" evidence="1">
    <location>
        <begin position="32"/>
        <end position="42"/>
    </location>
</feature>
<dbReference type="AlphaFoldDB" id="A0A4Y9ZMY7"/>
<feature type="compositionally biased region" description="Basic and acidic residues" evidence="1">
    <location>
        <begin position="314"/>
        <end position="335"/>
    </location>
</feature>
<feature type="region of interest" description="Disordered" evidence="1">
    <location>
        <begin position="156"/>
        <end position="189"/>
    </location>
</feature>
<feature type="region of interest" description="Disordered" evidence="1">
    <location>
        <begin position="201"/>
        <end position="352"/>
    </location>
</feature>
<proteinExistence type="predicted"/>
<evidence type="ECO:0000313" key="2">
    <source>
        <dbReference type="EMBL" id="TFY75610.1"/>
    </source>
</evidence>
<dbReference type="EMBL" id="SFCI01001504">
    <property type="protein sequence ID" value="TFY75610.1"/>
    <property type="molecule type" value="Genomic_DNA"/>
</dbReference>
<accession>A0A4Y9ZMY7</accession>
<feature type="compositionally biased region" description="Acidic residues" evidence="1">
    <location>
        <begin position="203"/>
        <end position="213"/>
    </location>
</feature>
<feature type="region of interest" description="Disordered" evidence="1">
    <location>
        <begin position="1"/>
        <end position="54"/>
    </location>
</feature>